<evidence type="ECO:0000256" key="5">
    <source>
        <dbReference type="SAM" id="MobiDB-lite"/>
    </source>
</evidence>
<dbReference type="InterPro" id="IPR007452">
    <property type="entry name" value="TamB_C"/>
</dbReference>
<dbReference type="Proteomes" id="UP000430120">
    <property type="component" value="Unassembled WGS sequence"/>
</dbReference>
<keyword evidence="2 6" id="KW-0812">Transmembrane</keyword>
<dbReference type="PANTHER" id="PTHR36985:SF1">
    <property type="entry name" value="TRANSLOCATION AND ASSEMBLY MODULE SUBUNIT TAMB"/>
    <property type="match status" value="1"/>
</dbReference>
<feature type="domain" description="Translocation and assembly module TamB C-terminal" evidence="7">
    <location>
        <begin position="1061"/>
        <end position="1402"/>
    </location>
</feature>
<protein>
    <recommendedName>
        <fullName evidence="7">Translocation and assembly module TamB C-terminal domain-containing protein</fullName>
    </recommendedName>
</protein>
<keyword evidence="4 6" id="KW-0472">Membrane</keyword>
<dbReference type="GO" id="GO:0097347">
    <property type="term" value="C:TAM protein secretion complex"/>
    <property type="evidence" value="ECO:0007669"/>
    <property type="project" value="TreeGrafter"/>
</dbReference>
<reference evidence="8 9" key="1">
    <citation type="submission" date="2019-09" db="EMBL/GenBank/DDBJ databases">
        <title>Draft genome sequences of 48 bacterial type strains from the CCUG.</title>
        <authorList>
            <person name="Tunovic T."/>
            <person name="Pineiro-Iglesias B."/>
            <person name="Unosson C."/>
            <person name="Inganas E."/>
            <person name="Ohlen M."/>
            <person name="Cardew S."/>
            <person name="Jensie-Markopoulos S."/>
            <person name="Salva-Serra F."/>
            <person name="Jaen-Luchoro D."/>
            <person name="Karlsson R."/>
            <person name="Svensson-Stadler L."/>
            <person name="Chun J."/>
            <person name="Moore E."/>
        </authorList>
    </citation>
    <scope>NUCLEOTIDE SEQUENCE [LARGE SCALE GENOMIC DNA]</scope>
    <source>
        <strain evidence="8 9">CCUG 30977</strain>
    </source>
</reference>
<keyword evidence="9" id="KW-1185">Reference proteome</keyword>
<evidence type="ECO:0000256" key="2">
    <source>
        <dbReference type="ARBA" id="ARBA00022692"/>
    </source>
</evidence>
<evidence type="ECO:0000256" key="4">
    <source>
        <dbReference type="ARBA" id="ARBA00023136"/>
    </source>
</evidence>
<comment type="subcellular location">
    <subcellularLocation>
        <location evidence="1">Membrane</location>
        <topology evidence="1">Single-pass membrane protein</topology>
    </subcellularLocation>
</comment>
<evidence type="ECO:0000256" key="6">
    <source>
        <dbReference type="SAM" id="Phobius"/>
    </source>
</evidence>
<dbReference type="EMBL" id="VZPB01000027">
    <property type="protein sequence ID" value="KAB0581057.1"/>
    <property type="molecule type" value="Genomic_DNA"/>
</dbReference>
<feature type="compositionally biased region" description="Low complexity" evidence="5">
    <location>
        <begin position="425"/>
        <end position="438"/>
    </location>
</feature>
<dbReference type="RefSeq" id="WP_151124428.1">
    <property type="nucleotide sequence ID" value="NZ_CP088081.1"/>
</dbReference>
<sequence length="1403" mass="150271">MSDESSDQPSAPTPPAAPRRWRRGLVLGAVAASALALFGLGSLSTWVWRSEAGLDWALARVPGLTVTGAQGSLASGRFQARQLHLALASGTLDIENLRLEGLRPRPGARAGSWLQLSADRVEAQTLRWQSRPGQPPSPPPTDLGLPLDLDVSRLAVARLEIDQLPPLLDLQAQLALGANRGQQHRLTLQHLATDRLSLQGQARIGTHGAMTVDAHLQARSLAGSGAWMPWQASLQLLGPLRDLQAQGQLDGQPSHAQGPAPHAELKTQLKPFDAWPLGALTLTTRALDLASLSSQAPRTRLDAEVVVHSAGLDRPAEATLDLRNQTPGRWDQGLLPLRSASLALAGTPQPLKALTLTRLTLEWANAQGPAGRWTGEGRYRVTAGQPLGQADLTLQFSQWQPAALDARLPTLRLSGPLTAHADDLPAPGTGATGPANANPRLTLATQLKGPLQTGTGSSLPASLVLDGQFARDAVTLRTLQLVAGDAQARLGGEARRQPSAQWQWQLQGHLQDLDLRTWWPGEPDSEWRRAPQRLQMDLDTQGSLPETVSPEPMAVWNALRGQLQLTVHPSVMAGVPVQGRLDIDKRGEQQRAQADLQLDDGRLQAQWQGRLQNPQASAAQIELKLPQLQALAPWVRLAPALAAWAPQAGQLDAQARLTPPTAGQATSAAWQGEARLQGLQAGSLKLQTLNVQGQGRLDATAPLQAGLQLDGLQQGERRITHLESRLGGSLREHHLSLRADSSLRPPAWLERLAGNRGGGRAQLRAELDGRWQTDGDGGRWQGTLREALLRSADGSGQPWLALRGVQADLHSDAHGDLVQATFTPGTLELAGGAALRWTQAEWQAASESRPPHLLFKARLDPLTVAPLLAKAQPDMMWAGDLKLGASIDLAWDRQLSLDLVMERQSGDLSIDEDGLLSTPGRLPLDLSDLRVALGAHGGTWQFTQGLAGRHLGVLGGVLTARTTPERLWPDPQAPLQGSFSLQVASLGAWASWVPAGWRLGGNLQAQGLVNGRWGAPEVSGQASGQGLSLRNALQGVDLGDGALKLRLEGSHAHLDTLRLRGGDGWIEATGQADLGEHPQAELTIAAQHFRAIGRLDRRIVASGQASLKLDKELLALDGQVGIDEGLIDLSRGDGPSLSDDVVIAGAQTTPTSGQDTNGNTPKRTTRLNLALDLGKQLRLKGRGIDTSLQGTLKLSNPQGRLALNGTVRTVRGTYKAYGQNLRIERGEIMFSGPLDDPRLDIYAARPNLDVNVGVAITGTALNPRVRLASDTDMSDTERLSWLVMGRAPDNLGEADTALLQRAALALLAGDGESPTDKVLGAIGLTDFGMRHDTSTTSSGATVQSTIFNVGKQISNRWYVGYERSINAATGNWQLIYRVAQRFTLRAQSGEDNAIDAIWSWRWD</sequence>
<proteinExistence type="predicted"/>
<dbReference type="Pfam" id="PF04357">
    <property type="entry name" value="TamB"/>
    <property type="match status" value="1"/>
</dbReference>
<accession>A0A643FAZ2</accession>
<comment type="caution">
    <text evidence="8">The sequence shown here is derived from an EMBL/GenBank/DDBJ whole genome shotgun (WGS) entry which is preliminary data.</text>
</comment>
<evidence type="ECO:0000256" key="3">
    <source>
        <dbReference type="ARBA" id="ARBA00022989"/>
    </source>
</evidence>
<dbReference type="GO" id="GO:0009306">
    <property type="term" value="P:protein secretion"/>
    <property type="evidence" value="ECO:0007669"/>
    <property type="project" value="InterPro"/>
</dbReference>
<gene>
    <name evidence="8" type="ORF">F7Q92_12310</name>
</gene>
<dbReference type="GO" id="GO:0005886">
    <property type="term" value="C:plasma membrane"/>
    <property type="evidence" value="ECO:0007669"/>
    <property type="project" value="InterPro"/>
</dbReference>
<name>A0A643FAZ2_IDEDE</name>
<dbReference type="PANTHER" id="PTHR36985">
    <property type="entry name" value="TRANSLOCATION AND ASSEMBLY MODULE SUBUNIT TAMB"/>
    <property type="match status" value="1"/>
</dbReference>
<evidence type="ECO:0000256" key="1">
    <source>
        <dbReference type="ARBA" id="ARBA00004167"/>
    </source>
</evidence>
<feature type="region of interest" description="Disordered" evidence="5">
    <location>
        <begin position="419"/>
        <end position="438"/>
    </location>
</feature>
<evidence type="ECO:0000313" key="8">
    <source>
        <dbReference type="EMBL" id="KAB0581057.1"/>
    </source>
</evidence>
<dbReference type="OrthoDB" id="5288149at2"/>
<feature type="region of interest" description="Disordered" evidence="5">
    <location>
        <begin position="126"/>
        <end position="145"/>
    </location>
</feature>
<organism evidence="8 9">
    <name type="scientific">Ideonella dechloratans</name>
    <dbReference type="NCBI Taxonomy" id="36863"/>
    <lineage>
        <taxon>Bacteria</taxon>
        <taxon>Pseudomonadati</taxon>
        <taxon>Pseudomonadota</taxon>
        <taxon>Betaproteobacteria</taxon>
        <taxon>Burkholderiales</taxon>
        <taxon>Sphaerotilaceae</taxon>
        <taxon>Ideonella</taxon>
    </lineage>
</organism>
<evidence type="ECO:0000259" key="7">
    <source>
        <dbReference type="Pfam" id="PF04357"/>
    </source>
</evidence>
<keyword evidence="3 6" id="KW-1133">Transmembrane helix</keyword>
<evidence type="ECO:0000313" key="9">
    <source>
        <dbReference type="Proteomes" id="UP000430120"/>
    </source>
</evidence>
<feature type="transmembrane region" description="Helical" evidence="6">
    <location>
        <begin position="25"/>
        <end position="48"/>
    </location>
</feature>